<organism evidence="1 2">
    <name type="scientific">Methylobacterium longum</name>
    <dbReference type="NCBI Taxonomy" id="767694"/>
    <lineage>
        <taxon>Bacteria</taxon>
        <taxon>Pseudomonadati</taxon>
        <taxon>Pseudomonadota</taxon>
        <taxon>Alphaproteobacteria</taxon>
        <taxon>Hyphomicrobiales</taxon>
        <taxon>Methylobacteriaceae</taxon>
        <taxon>Methylobacterium</taxon>
    </lineage>
</organism>
<comment type="caution">
    <text evidence="1">The sequence shown here is derived from an EMBL/GenBank/DDBJ whole genome shotgun (WGS) entry which is preliminary data.</text>
</comment>
<evidence type="ECO:0000313" key="1">
    <source>
        <dbReference type="EMBL" id="MDN3572502.1"/>
    </source>
</evidence>
<keyword evidence="2" id="KW-1185">Reference proteome</keyword>
<gene>
    <name evidence="1" type="ORF">QWZ18_17955</name>
</gene>
<evidence type="ECO:0000313" key="2">
    <source>
        <dbReference type="Proteomes" id="UP001244297"/>
    </source>
</evidence>
<protein>
    <recommendedName>
        <fullName evidence="3">DUF2849 domain-containing protein</fullName>
    </recommendedName>
</protein>
<dbReference type="Proteomes" id="UP001244297">
    <property type="component" value="Unassembled WGS sequence"/>
</dbReference>
<evidence type="ECO:0008006" key="3">
    <source>
        <dbReference type="Google" id="ProtNLM"/>
    </source>
</evidence>
<name>A0ABT8AS39_9HYPH</name>
<dbReference type="EMBL" id="JAUFPT010000058">
    <property type="protein sequence ID" value="MDN3572502.1"/>
    <property type="molecule type" value="Genomic_DNA"/>
</dbReference>
<accession>A0ABT8AS39</accession>
<sequence>MVARRLYVVRGSTAHGTVTYNCPTADWALRKMRDFVAAERRDITVVGPDGAVLTEADLIGIAEGAGSAPLEESLPAAPQINLQPALA</sequence>
<proteinExistence type="predicted"/>
<dbReference type="RefSeq" id="WP_238284902.1">
    <property type="nucleotide sequence ID" value="NZ_BPQS01000002.1"/>
</dbReference>
<reference evidence="2" key="1">
    <citation type="journal article" date="2019" name="Int. J. Syst. Evol. Microbiol.">
        <title>The Global Catalogue of Microorganisms (GCM) 10K type strain sequencing project: providing services to taxonomists for standard genome sequencing and annotation.</title>
        <authorList>
            <consortium name="The Broad Institute Genomics Platform"/>
            <consortium name="The Broad Institute Genome Sequencing Center for Infectious Disease"/>
            <person name="Wu L."/>
            <person name="Ma J."/>
        </authorList>
    </citation>
    <scope>NUCLEOTIDE SEQUENCE [LARGE SCALE GENOMIC DNA]</scope>
    <source>
        <strain evidence="2">CECT 7806</strain>
    </source>
</reference>